<dbReference type="Proteomes" id="UP000774935">
    <property type="component" value="Unassembled WGS sequence"/>
</dbReference>
<dbReference type="CDD" id="cd00761">
    <property type="entry name" value="Glyco_tranf_GTA_type"/>
    <property type="match status" value="1"/>
</dbReference>
<dbReference type="RefSeq" id="WP_199109636.1">
    <property type="nucleotide sequence ID" value="NZ_JAHWXQ010000002.1"/>
</dbReference>
<feature type="domain" description="Glycosyltransferase 2-like" evidence="1">
    <location>
        <begin position="8"/>
        <end position="121"/>
    </location>
</feature>
<dbReference type="EMBL" id="JAHWXQ010000002">
    <property type="protein sequence ID" value="MBW3365113.1"/>
    <property type="molecule type" value="Genomic_DNA"/>
</dbReference>
<accession>A0ABS6XAU1</accession>
<protein>
    <submittedName>
        <fullName evidence="2">Glycosyltransferase family 2 protein</fullName>
    </submittedName>
</protein>
<dbReference type="Pfam" id="PF00535">
    <property type="entry name" value="Glycos_transf_2"/>
    <property type="match status" value="1"/>
</dbReference>
<dbReference type="Gene3D" id="3.90.550.10">
    <property type="entry name" value="Spore Coat Polysaccharide Biosynthesis Protein SpsA, Chain A"/>
    <property type="match status" value="1"/>
</dbReference>
<gene>
    <name evidence="2" type="ORF">KYK27_08665</name>
</gene>
<dbReference type="InterPro" id="IPR029044">
    <property type="entry name" value="Nucleotide-diphossugar_trans"/>
</dbReference>
<organism evidence="2 3">
    <name type="scientific">Pontibacter populi</name>
    <dbReference type="NCBI Taxonomy" id="890055"/>
    <lineage>
        <taxon>Bacteria</taxon>
        <taxon>Pseudomonadati</taxon>
        <taxon>Bacteroidota</taxon>
        <taxon>Cytophagia</taxon>
        <taxon>Cytophagales</taxon>
        <taxon>Hymenobacteraceae</taxon>
        <taxon>Pontibacter</taxon>
    </lineage>
</organism>
<comment type="caution">
    <text evidence="2">The sequence shown here is derived from an EMBL/GenBank/DDBJ whole genome shotgun (WGS) entry which is preliminary data.</text>
</comment>
<dbReference type="PANTHER" id="PTHR22916:SF3">
    <property type="entry name" value="UDP-GLCNAC:BETAGAL BETA-1,3-N-ACETYLGLUCOSAMINYLTRANSFERASE-LIKE PROTEIN 1"/>
    <property type="match status" value="1"/>
</dbReference>
<dbReference type="SUPFAM" id="SSF53448">
    <property type="entry name" value="Nucleotide-diphospho-sugar transferases"/>
    <property type="match status" value="1"/>
</dbReference>
<reference evidence="2 3" key="1">
    <citation type="submission" date="2021-07" db="EMBL/GenBank/DDBJ databases">
        <authorList>
            <person name="Kim M.K."/>
        </authorList>
    </citation>
    <scope>NUCLEOTIDE SEQUENCE [LARGE SCALE GENOMIC DNA]</scope>
    <source>
        <strain evidence="2 3">HLY7-15</strain>
    </source>
</reference>
<evidence type="ECO:0000259" key="1">
    <source>
        <dbReference type="Pfam" id="PF00535"/>
    </source>
</evidence>
<sequence>MPNSPLVSVIIPFLNEEDFLSEAIESVLAQKYTHWELILVDDGSTDTSTAIAKEYAKKSGNKIHYTEHDTHSNKGLSASRNQGIRHSRGELIAFLDADDAWLPDKLLNQVAIFYKYPDVSMVAEASLYWFSWRIPDKKDIPVTIGAPQNRAYRPMELLHYLYPLKKGAAPCPSGLIVSRQAINRCGGFEESFAREYQLYEDQAFLLKIYLKESVYISSLCHNWYRQRAGSIVQKVKSDGHYDKVRMYFLEWMENYLNKERITNQDVHKLLRAALLPYRKPNTFYITVYLPVKVKGVIKKGLKKILPSCLL</sequence>
<proteinExistence type="predicted"/>
<evidence type="ECO:0000313" key="3">
    <source>
        <dbReference type="Proteomes" id="UP000774935"/>
    </source>
</evidence>
<evidence type="ECO:0000313" key="2">
    <source>
        <dbReference type="EMBL" id="MBW3365113.1"/>
    </source>
</evidence>
<keyword evidence="3" id="KW-1185">Reference proteome</keyword>
<name>A0ABS6XAU1_9BACT</name>
<dbReference type="InterPro" id="IPR001173">
    <property type="entry name" value="Glyco_trans_2-like"/>
</dbReference>
<dbReference type="PANTHER" id="PTHR22916">
    <property type="entry name" value="GLYCOSYLTRANSFERASE"/>
    <property type="match status" value="1"/>
</dbReference>